<gene>
    <name evidence="2" type="ORF">FB45DRAFT_945710</name>
</gene>
<dbReference type="AlphaFoldDB" id="A0AAD7B371"/>
<keyword evidence="3" id="KW-1185">Reference proteome</keyword>
<dbReference type="Proteomes" id="UP001221142">
    <property type="component" value="Unassembled WGS sequence"/>
</dbReference>
<keyword evidence="1" id="KW-0732">Signal</keyword>
<reference evidence="2" key="1">
    <citation type="submission" date="2023-03" db="EMBL/GenBank/DDBJ databases">
        <title>Massive genome expansion in bonnet fungi (Mycena s.s.) driven by repeated elements and novel gene families across ecological guilds.</title>
        <authorList>
            <consortium name="Lawrence Berkeley National Laboratory"/>
            <person name="Harder C.B."/>
            <person name="Miyauchi S."/>
            <person name="Viragh M."/>
            <person name="Kuo A."/>
            <person name="Thoen E."/>
            <person name="Andreopoulos B."/>
            <person name="Lu D."/>
            <person name="Skrede I."/>
            <person name="Drula E."/>
            <person name="Henrissat B."/>
            <person name="Morin E."/>
            <person name="Kohler A."/>
            <person name="Barry K."/>
            <person name="LaButti K."/>
            <person name="Morin E."/>
            <person name="Salamov A."/>
            <person name="Lipzen A."/>
            <person name="Mereny Z."/>
            <person name="Hegedus B."/>
            <person name="Baldrian P."/>
            <person name="Stursova M."/>
            <person name="Weitz H."/>
            <person name="Taylor A."/>
            <person name="Grigoriev I.V."/>
            <person name="Nagy L.G."/>
            <person name="Martin F."/>
            <person name="Kauserud H."/>
        </authorList>
    </citation>
    <scope>NUCLEOTIDE SEQUENCE</scope>
    <source>
        <strain evidence="2">9284</strain>
    </source>
</reference>
<dbReference type="EMBL" id="JARKIF010000043">
    <property type="protein sequence ID" value="KAJ7608705.1"/>
    <property type="molecule type" value="Genomic_DNA"/>
</dbReference>
<proteinExistence type="predicted"/>
<sequence length="98" mass="10740">MKDLVLVAIVVIRVKTVLTTASAGDSRSRAFRMSDSMVNSKLLVGRHHERISYAGRGDLVLVAAEAENVLLAIEDQNCGLNFRCIEDLLPATLDFKLP</sequence>
<evidence type="ECO:0000313" key="3">
    <source>
        <dbReference type="Proteomes" id="UP001221142"/>
    </source>
</evidence>
<accession>A0AAD7B371</accession>
<evidence type="ECO:0000256" key="1">
    <source>
        <dbReference type="SAM" id="SignalP"/>
    </source>
</evidence>
<feature type="chain" id="PRO_5042033221" evidence="1">
    <location>
        <begin position="20"/>
        <end position="98"/>
    </location>
</feature>
<feature type="signal peptide" evidence="1">
    <location>
        <begin position="1"/>
        <end position="19"/>
    </location>
</feature>
<comment type="caution">
    <text evidence="2">The sequence shown here is derived from an EMBL/GenBank/DDBJ whole genome shotgun (WGS) entry which is preliminary data.</text>
</comment>
<name>A0AAD7B371_9AGAR</name>
<evidence type="ECO:0000313" key="2">
    <source>
        <dbReference type="EMBL" id="KAJ7608705.1"/>
    </source>
</evidence>
<protein>
    <submittedName>
        <fullName evidence="2">Uncharacterized protein</fullName>
    </submittedName>
</protein>
<organism evidence="2 3">
    <name type="scientific">Roridomyces roridus</name>
    <dbReference type="NCBI Taxonomy" id="1738132"/>
    <lineage>
        <taxon>Eukaryota</taxon>
        <taxon>Fungi</taxon>
        <taxon>Dikarya</taxon>
        <taxon>Basidiomycota</taxon>
        <taxon>Agaricomycotina</taxon>
        <taxon>Agaricomycetes</taxon>
        <taxon>Agaricomycetidae</taxon>
        <taxon>Agaricales</taxon>
        <taxon>Marasmiineae</taxon>
        <taxon>Mycenaceae</taxon>
        <taxon>Roridomyces</taxon>
    </lineage>
</organism>